<feature type="chain" id="PRO_5013347696" evidence="1">
    <location>
        <begin position="30"/>
        <end position="119"/>
    </location>
</feature>
<name>A0A224YPL6_9ACAR</name>
<feature type="signal peptide" evidence="1">
    <location>
        <begin position="1"/>
        <end position="29"/>
    </location>
</feature>
<dbReference type="CDD" id="cd19941">
    <property type="entry name" value="TIL"/>
    <property type="match status" value="1"/>
</dbReference>
<dbReference type="Gene3D" id="2.10.25.10">
    <property type="entry name" value="Laminin"/>
    <property type="match status" value="1"/>
</dbReference>
<keyword evidence="1" id="KW-0732">Signal</keyword>
<proteinExistence type="predicted"/>
<dbReference type="Pfam" id="PF01826">
    <property type="entry name" value="TIL"/>
    <property type="match status" value="1"/>
</dbReference>
<sequence>MQRRTSPRNFGMRLTTAFVILLIATAARAIPKNTNGEVFVGNSGQVQSRGLPVCQPTAEFKRCASNNCAEKTCLELLKPPGQKACDKGCVSSCFCRPGYYRDRFRRCVTAAECKRLGLV</sequence>
<dbReference type="InterPro" id="IPR036084">
    <property type="entry name" value="Ser_inhib-like_sf"/>
</dbReference>
<dbReference type="InterPro" id="IPR002919">
    <property type="entry name" value="TIL_dom"/>
</dbReference>
<evidence type="ECO:0000256" key="1">
    <source>
        <dbReference type="SAM" id="SignalP"/>
    </source>
</evidence>
<accession>A0A224YPL6</accession>
<evidence type="ECO:0000259" key="2">
    <source>
        <dbReference type="Pfam" id="PF01826"/>
    </source>
</evidence>
<dbReference type="SUPFAM" id="SSF57567">
    <property type="entry name" value="Serine protease inhibitors"/>
    <property type="match status" value="1"/>
</dbReference>
<evidence type="ECO:0000313" key="3">
    <source>
        <dbReference type="EMBL" id="MAA16501.1"/>
    </source>
</evidence>
<reference evidence="3" key="1">
    <citation type="journal article" date="2017" name="Parasit. Vectors">
        <title>Sialotranscriptomics of Rhipicephalus zambeziensis reveals intricate expression profiles of secretory proteins and suggests tight temporal transcriptional regulation during blood-feeding.</title>
        <authorList>
            <person name="de Castro M.H."/>
            <person name="de Klerk D."/>
            <person name="Pienaar R."/>
            <person name="Rees D.J.G."/>
            <person name="Mans B.J."/>
        </authorList>
    </citation>
    <scope>NUCLEOTIDE SEQUENCE</scope>
    <source>
        <tissue evidence="3">Salivary glands</tissue>
    </source>
</reference>
<dbReference type="EMBL" id="GFPF01005355">
    <property type="protein sequence ID" value="MAA16501.1"/>
    <property type="molecule type" value="Transcribed_RNA"/>
</dbReference>
<feature type="domain" description="TIL" evidence="2">
    <location>
        <begin position="54"/>
        <end position="113"/>
    </location>
</feature>
<organism evidence="3">
    <name type="scientific">Rhipicephalus zambeziensis</name>
    <dbReference type="NCBI Taxonomy" id="60191"/>
    <lineage>
        <taxon>Eukaryota</taxon>
        <taxon>Metazoa</taxon>
        <taxon>Ecdysozoa</taxon>
        <taxon>Arthropoda</taxon>
        <taxon>Chelicerata</taxon>
        <taxon>Arachnida</taxon>
        <taxon>Acari</taxon>
        <taxon>Parasitiformes</taxon>
        <taxon>Ixodida</taxon>
        <taxon>Ixodoidea</taxon>
        <taxon>Ixodidae</taxon>
        <taxon>Rhipicephalinae</taxon>
        <taxon>Rhipicephalus</taxon>
        <taxon>Rhipicephalus</taxon>
    </lineage>
</organism>
<protein>
    <submittedName>
        <fullName evidence="3">TIL domain containing protein</fullName>
    </submittedName>
</protein>
<dbReference type="AlphaFoldDB" id="A0A224YPL6"/>